<dbReference type="Proteomes" id="UP000177122">
    <property type="component" value="Unassembled WGS sequence"/>
</dbReference>
<dbReference type="PROSITE" id="PS51387">
    <property type="entry name" value="FAD_PCMH"/>
    <property type="match status" value="1"/>
</dbReference>
<comment type="cofactor">
    <cofactor evidence="1 16">
        <name>FAD</name>
        <dbReference type="ChEBI" id="CHEBI:57692"/>
    </cofactor>
</comment>
<evidence type="ECO:0000256" key="14">
    <source>
        <dbReference type="ARBA" id="ARBA00023316"/>
    </source>
</evidence>
<dbReference type="GO" id="GO:0009252">
    <property type="term" value="P:peptidoglycan biosynthetic process"/>
    <property type="evidence" value="ECO:0007669"/>
    <property type="project" value="UniProtKB-UniRule"/>
</dbReference>
<dbReference type="Gene3D" id="3.30.465.10">
    <property type="match status" value="1"/>
</dbReference>
<evidence type="ECO:0000313" key="18">
    <source>
        <dbReference type="EMBL" id="OGZ05843.1"/>
    </source>
</evidence>
<evidence type="ECO:0000256" key="12">
    <source>
        <dbReference type="ARBA" id="ARBA00023002"/>
    </source>
</evidence>
<dbReference type="GO" id="GO:0008360">
    <property type="term" value="P:regulation of cell shape"/>
    <property type="evidence" value="ECO:0007669"/>
    <property type="project" value="UniProtKB-KW"/>
</dbReference>
<dbReference type="GO" id="GO:0071555">
    <property type="term" value="P:cell wall organization"/>
    <property type="evidence" value="ECO:0007669"/>
    <property type="project" value="UniProtKB-KW"/>
</dbReference>
<keyword evidence="7 16" id="KW-0285">Flavoprotein</keyword>
<evidence type="ECO:0000256" key="1">
    <source>
        <dbReference type="ARBA" id="ARBA00001974"/>
    </source>
</evidence>
<dbReference type="GO" id="GO:0008762">
    <property type="term" value="F:UDP-N-acetylmuramate dehydrogenase activity"/>
    <property type="evidence" value="ECO:0007669"/>
    <property type="project" value="UniProtKB-UniRule"/>
</dbReference>
<dbReference type="Pfam" id="PF02873">
    <property type="entry name" value="MurB_C"/>
    <property type="match status" value="1"/>
</dbReference>
<dbReference type="PANTHER" id="PTHR21071">
    <property type="entry name" value="UDP-N-ACETYLENOLPYRUVOYLGLUCOSAMINE REDUCTASE"/>
    <property type="match status" value="1"/>
</dbReference>
<comment type="subcellular location">
    <subcellularLocation>
        <location evidence="3 16">Cytoplasm</location>
    </subcellularLocation>
</comment>
<dbReference type="InterPro" id="IPR011601">
    <property type="entry name" value="MurB_C"/>
</dbReference>
<evidence type="ECO:0000256" key="3">
    <source>
        <dbReference type="ARBA" id="ARBA00004496"/>
    </source>
</evidence>
<comment type="function">
    <text evidence="2 16">Cell wall formation.</text>
</comment>
<keyword evidence="14 16" id="KW-0961">Cell wall biogenesis/degradation</keyword>
<keyword evidence="9 16" id="KW-0521">NADP</keyword>
<evidence type="ECO:0000256" key="9">
    <source>
        <dbReference type="ARBA" id="ARBA00022857"/>
    </source>
</evidence>
<dbReference type="InterPro" id="IPR036318">
    <property type="entry name" value="FAD-bd_PCMH-like_sf"/>
</dbReference>
<dbReference type="EMBL" id="MHLI01000006">
    <property type="protein sequence ID" value="OGZ05843.1"/>
    <property type="molecule type" value="Genomic_DNA"/>
</dbReference>
<evidence type="ECO:0000256" key="8">
    <source>
        <dbReference type="ARBA" id="ARBA00022827"/>
    </source>
</evidence>
<evidence type="ECO:0000256" key="2">
    <source>
        <dbReference type="ARBA" id="ARBA00003921"/>
    </source>
</evidence>
<keyword evidence="13 16" id="KW-0131">Cell cycle</keyword>
<dbReference type="InterPro" id="IPR006094">
    <property type="entry name" value="Oxid_FAD_bind_N"/>
</dbReference>
<organism evidence="18 19">
    <name type="scientific">Candidatus Lloydbacteria bacterium RIFCSPHIGHO2_01_FULL_49_22</name>
    <dbReference type="NCBI Taxonomy" id="1798658"/>
    <lineage>
        <taxon>Bacteria</taxon>
        <taxon>Candidatus Lloydiibacteriota</taxon>
    </lineage>
</organism>
<dbReference type="InterPro" id="IPR016167">
    <property type="entry name" value="FAD-bd_PCMH_sub1"/>
</dbReference>
<keyword evidence="6 16" id="KW-0132">Cell division</keyword>
<comment type="similarity">
    <text evidence="16">Belongs to the MurB family.</text>
</comment>
<dbReference type="InterPro" id="IPR016169">
    <property type="entry name" value="FAD-bd_PCMH_sub2"/>
</dbReference>
<keyword evidence="11 16" id="KW-0573">Peptidoglycan synthesis</keyword>
<evidence type="ECO:0000256" key="15">
    <source>
        <dbReference type="ARBA" id="ARBA00048914"/>
    </source>
</evidence>
<feature type="active site" evidence="16">
    <location>
        <position position="164"/>
    </location>
</feature>
<dbReference type="SUPFAM" id="SSF56194">
    <property type="entry name" value="Uridine diphospho-N-Acetylenolpyruvylglucosamine reductase, MurB, C-terminal domain"/>
    <property type="match status" value="1"/>
</dbReference>
<feature type="domain" description="FAD-binding PCMH-type" evidence="17">
    <location>
        <begin position="16"/>
        <end position="187"/>
    </location>
</feature>
<keyword evidence="12 16" id="KW-0560">Oxidoreductase</keyword>
<dbReference type="NCBIfam" id="NF000755">
    <property type="entry name" value="PRK00046.1"/>
    <property type="match status" value="1"/>
</dbReference>
<evidence type="ECO:0000256" key="11">
    <source>
        <dbReference type="ARBA" id="ARBA00022984"/>
    </source>
</evidence>
<dbReference type="GO" id="GO:0051301">
    <property type="term" value="P:cell division"/>
    <property type="evidence" value="ECO:0007669"/>
    <property type="project" value="UniProtKB-KW"/>
</dbReference>
<dbReference type="UniPathway" id="UPA00219"/>
<dbReference type="NCBIfam" id="TIGR00179">
    <property type="entry name" value="murB"/>
    <property type="match status" value="1"/>
</dbReference>
<evidence type="ECO:0000313" key="19">
    <source>
        <dbReference type="Proteomes" id="UP000177122"/>
    </source>
</evidence>
<dbReference type="InterPro" id="IPR036635">
    <property type="entry name" value="MurB_C_sf"/>
</dbReference>
<evidence type="ECO:0000256" key="16">
    <source>
        <dbReference type="HAMAP-Rule" id="MF_00037"/>
    </source>
</evidence>
<proteinExistence type="inferred from homology"/>
<dbReference type="InterPro" id="IPR003170">
    <property type="entry name" value="MurB"/>
</dbReference>
<comment type="caution">
    <text evidence="18">The sequence shown here is derived from an EMBL/GenBank/DDBJ whole genome shotgun (WGS) entry which is preliminary data.</text>
</comment>
<dbReference type="SUPFAM" id="SSF56176">
    <property type="entry name" value="FAD-binding/transporter-associated domain-like"/>
    <property type="match status" value="1"/>
</dbReference>
<keyword evidence="10 16" id="KW-0133">Cell shape</keyword>
<gene>
    <name evidence="16" type="primary">murB</name>
    <name evidence="18" type="ORF">A2845_03495</name>
</gene>
<dbReference type="Gene3D" id="3.30.43.10">
    <property type="entry name" value="Uridine Diphospho-n-acetylenolpyruvylglucosamine Reductase, domain 2"/>
    <property type="match status" value="1"/>
</dbReference>
<name>A0A1G2CWU9_9BACT</name>
<comment type="pathway">
    <text evidence="4 16">Cell wall biogenesis; peptidoglycan biosynthesis.</text>
</comment>
<dbReference type="GO" id="GO:0071949">
    <property type="term" value="F:FAD binding"/>
    <property type="evidence" value="ECO:0007669"/>
    <property type="project" value="InterPro"/>
</dbReference>
<protein>
    <recommendedName>
        <fullName evidence="16">UDP-N-acetylenolpyruvoylglucosamine reductase</fullName>
        <ecNumber evidence="16">1.3.1.98</ecNumber>
    </recommendedName>
    <alternativeName>
        <fullName evidence="16">UDP-N-acetylmuramate dehydrogenase</fullName>
    </alternativeName>
</protein>
<dbReference type="GO" id="GO:0005829">
    <property type="term" value="C:cytosol"/>
    <property type="evidence" value="ECO:0007669"/>
    <property type="project" value="TreeGrafter"/>
</dbReference>
<dbReference type="Gene3D" id="3.90.78.10">
    <property type="entry name" value="UDP-N-acetylenolpyruvoylglucosamine reductase, C-terminal domain"/>
    <property type="match status" value="1"/>
</dbReference>
<dbReference type="HAMAP" id="MF_00037">
    <property type="entry name" value="MurB"/>
    <property type="match status" value="1"/>
</dbReference>
<dbReference type="EC" id="1.3.1.98" evidence="16"/>
<sequence length="339" mass="36874">MQIRENVSLAPMTTMKIGGPARYFCEAVSLAEIEEAVAFAAQHELPIFILGGGSNILVSDDGYPGMVLHVAMNDVTSREEDEELFLTVGAGYRWDDLVALAVSRGVWGIENLSAIPGTVGGATVQNIGAYGCEVGDVITLVEVYDPTTSRVQTLNNAECRFSYRDSVWKHEGKGLIVLRVTFRLRRKATPNIAYKDVAAFFAQEGIITPTLGDICTAIIAIRSAKFPDLTTHGTAGSYFKNPVVSARDAEEFLSRFPDAPHYPLHNGSVKLSAAWIIDHVLHMRGVRAGHVGCWDAQALVVVNYGDASADEVRNFARDIQERSLLLAHIALETEVINVA</sequence>
<dbReference type="PANTHER" id="PTHR21071:SF4">
    <property type="entry name" value="UDP-N-ACETYLENOLPYRUVOYLGLUCOSAMINE REDUCTASE"/>
    <property type="match status" value="1"/>
</dbReference>
<evidence type="ECO:0000256" key="13">
    <source>
        <dbReference type="ARBA" id="ARBA00023306"/>
    </source>
</evidence>
<keyword evidence="8 16" id="KW-0274">FAD</keyword>
<evidence type="ECO:0000256" key="6">
    <source>
        <dbReference type="ARBA" id="ARBA00022618"/>
    </source>
</evidence>
<evidence type="ECO:0000256" key="7">
    <source>
        <dbReference type="ARBA" id="ARBA00022630"/>
    </source>
</evidence>
<evidence type="ECO:0000259" key="17">
    <source>
        <dbReference type="PROSITE" id="PS51387"/>
    </source>
</evidence>
<evidence type="ECO:0000256" key="5">
    <source>
        <dbReference type="ARBA" id="ARBA00022490"/>
    </source>
</evidence>
<keyword evidence="5 16" id="KW-0963">Cytoplasm</keyword>
<comment type="catalytic activity">
    <reaction evidence="15 16">
        <text>UDP-N-acetyl-alpha-D-muramate + NADP(+) = UDP-N-acetyl-3-O-(1-carboxyvinyl)-alpha-D-glucosamine + NADPH + H(+)</text>
        <dbReference type="Rhea" id="RHEA:12248"/>
        <dbReference type="ChEBI" id="CHEBI:15378"/>
        <dbReference type="ChEBI" id="CHEBI:57783"/>
        <dbReference type="ChEBI" id="CHEBI:58349"/>
        <dbReference type="ChEBI" id="CHEBI:68483"/>
        <dbReference type="ChEBI" id="CHEBI:70757"/>
        <dbReference type="EC" id="1.3.1.98"/>
    </reaction>
</comment>
<reference evidence="18 19" key="1">
    <citation type="journal article" date="2016" name="Nat. Commun.">
        <title>Thousands of microbial genomes shed light on interconnected biogeochemical processes in an aquifer system.</title>
        <authorList>
            <person name="Anantharaman K."/>
            <person name="Brown C.T."/>
            <person name="Hug L.A."/>
            <person name="Sharon I."/>
            <person name="Castelle C.J."/>
            <person name="Probst A.J."/>
            <person name="Thomas B.C."/>
            <person name="Singh A."/>
            <person name="Wilkins M.J."/>
            <person name="Karaoz U."/>
            <person name="Brodie E.L."/>
            <person name="Williams K.H."/>
            <person name="Hubbard S.S."/>
            <person name="Banfield J.F."/>
        </authorList>
    </citation>
    <scope>NUCLEOTIDE SEQUENCE [LARGE SCALE GENOMIC DNA]</scope>
</reference>
<feature type="active site" evidence="16">
    <location>
        <position position="334"/>
    </location>
</feature>
<dbReference type="NCBIfam" id="NF010478">
    <property type="entry name" value="PRK13903.1"/>
    <property type="match status" value="1"/>
</dbReference>
<evidence type="ECO:0000256" key="10">
    <source>
        <dbReference type="ARBA" id="ARBA00022960"/>
    </source>
</evidence>
<accession>A0A1G2CWU9</accession>
<dbReference type="Pfam" id="PF01565">
    <property type="entry name" value="FAD_binding_4"/>
    <property type="match status" value="1"/>
</dbReference>
<dbReference type="InterPro" id="IPR016166">
    <property type="entry name" value="FAD-bd_PCMH"/>
</dbReference>
<evidence type="ECO:0000256" key="4">
    <source>
        <dbReference type="ARBA" id="ARBA00004752"/>
    </source>
</evidence>
<feature type="active site" description="Proton donor" evidence="16">
    <location>
        <position position="237"/>
    </location>
</feature>
<dbReference type="AlphaFoldDB" id="A0A1G2CWU9"/>